<dbReference type="Pfam" id="PF06299">
    <property type="entry name" value="DUF1045"/>
    <property type="match status" value="1"/>
</dbReference>
<dbReference type="AlphaFoldDB" id="A0A844QCI0"/>
<accession>A0A844QCI0</accession>
<dbReference type="RefSeq" id="WP_156711600.1">
    <property type="nucleotide sequence ID" value="NZ_WPHG01000001.1"/>
</dbReference>
<dbReference type="NCBIfam" id="TIGR03223">
    <property type="entry name" value="Phn_opern_protn"/>
    <property type="match status" value="1"/>
</dbReference>
<dbReference type="InterPro" id="IPR009389">
    <property type="entry name" value="DUF1045"/>
</dbReference>
<proteinExistence type="predicted"/>
<name>A0A844QCI0_9HYPH</name>
<dbReference type="EMBL" id="WPHG01000001">
    <property type="protein sequence ID" value="MVA96687.1"/>
    <property type="molecule type" value="Genomic_DNA"/>
</dbReference>
<dbReference type="Proteomes" id="UP000463224">
    <property type="component" value="Unassembled WGS sequence"/>
</dbReference>
<dbReference type="PIRSF" id="PIRSF033328">
    <property type="entry name" value="Phest_Mll4975"/>
    <property type="match status" value="1"/>
</dbReference>
<keyword evidence="2" id="KW-1185">Reference proteome</keyword>
<sequence length="235" mass="25469">MRYAVYFTPPQDAALTRAASSWLGRDAFSGAPVAPARAGDLSAVELAFHTASARRYGFHATLKAPFTLASGKTEAELVDAVAAFAGQCALVRLPRLVARQLDGFFALVPAERHPPLDALAGAVVRAFEPFRAPLAGKDIARRNPAAMTPAQVKNLHQWGYPYVFEEFRFHMTLTGRASGHEAERLASAIDEHFAPFLSAPLEIASIALFVEPEPGAPFSVRAFHPIGRYDQRKTA</sequence>
<protein>
    <submittedName>
        <fullName evidence="1">DUF1045 domain-containing protein</fullName>
    </submittedName>
</protein>
<gene>
    <name evidence="1" type="ORF">GN330_05425</name>
</gene>
<organism evidence="1 2">
    <name type="scientific">Nitratireductor arenosus</name>
    <dbReference type="NCBI Taxonomy" id="2682096"/>
    <lineage>
        <taxon>Bacteria</taxon>
        <taxon>Pseudomonadati</taxon>
        <taxon>Pseudomonadota</taxon>
        <taxon>Alphaproteobacteria</taxon>
        <taxon>Hyphomicrobiales</taxon>
        <taxon>Phyllobacteriaceae</taxon>
        <taxon>Nitratireductor</taxon>
    </lineage>
</organism>
<comment type="caution">
    <text evidence="1">The sequence shown here is derived from an EMBL/GenBank/DDBJ whole genome shotgun (WGS) entry which is preliminary data.</text>
</comment>
<evidence type="ECO:0000313" key="2">
    <source>
        <dbReference type="Proteomes" id="UP000463224"/>
    </source>
</evidence>
<evidence type="ECO:0000313" key="1">
    <source>
        <dbReference type="EMBL" id="MVA96687.1"/>
    </source>
</evidence>
<reference evidence="1 2" key="1">
    <citation type="submission" date="2019-12" db="EMBL/GenBank/DDBJ databases">
        <title>Nitratireductor arenosus sp. nov., Isolated from sea sand, Jeju island, South Korea.</title>
        <authorList>
            <person name="Kim W."/>
        </authorList>
    </citation>
    <scope>NUCLEOTIDE SEQUENCE [LARGE SCALE GENOMIC DNA]</scope>
    <source>
        <strain evidence="1 2">CAU 1489</strain>
    </source>
</reference>